<evidence type="ECO:0000259" key="5">
    <source>
        <dbReference type="Pfam" id="PF26103"/>
    </source>
</evidence>
<dbReference type="InterPro" id="IPR016024">
    <property type="entry name" value="ARM-type_fold"/>
</dbReference>
<feature type="compositionally biased region" description="Low complexity" evidence="4">
    <location>
        <begin position="88"/>
        <end position="102"/>
    </location>
</feature>
<dbReference type="Pfam" id="PF26573">
    <property type="entry name" value="TPR_Epg5_2"/>
    <property type="match status" value="1"/>
</dbReference>
<dbReference type="Proteomes" id="UP000215902">
    <property type="component" value="Unassembled WGS sequence"/>
</dbReference>
<feature type="region of interest" description="Disordered" evidence="4">
    <location>
        <begin position="1"/>
        <end position="128"/>
    </location>
</feature>
<feature type="coiled-coil region" evidence="3">
    <location>
        <begin position="220"/>
        <end position="247"/>
    </location>
</feature>
<dbReference type="SUPFAM" id="SSF48371">
    <property type="entry name" value="ARM repeat"/>
    <property type="match status" value="1"/>
</dbReference>
<dbReference type="Pfam" id="PF26103">
    <property type="entry name" value="TPR_Epg5"/>
    <property type="match status" value="1"/>
</dbReference>
<accession>A0A267EVJ6</accession>
<dbReference type="EMBL" id="NIVC01001637">
    <property type="protein sequence ID" value="PAA65585.1"/>
    <property type="molecule type" value="Genomic_DNA"/>
</dbReference>
<gene>
    <name evidence="7" type="ORF">BOX15_Mlig026839g1</name>
</gene>
<comment type="caution">
    <text evidence="7">The sequence shown here is derived from an EMBL/GenBank/DDBJ whole genome shotgun (WGS) entry which is preliminary data.</text>
</comment>
<dbReference type="PANTHER" id="PTHR31139">
    <property type="entry name" value="ECTOPIC P GRANULES PROTEIN 5 HOMOLOG"/>
    <property type="match status" value="1"/>
</dbReference>
<feature type="region of interest" description="Disordered" evidence="4">
    <location>
        <begin position="1403"/>
        <end position="1425"/>
    </location>
</feature>
<name>A0A267EVJ6_9PLAT</name>
<feature type="compositionally biased region" description="Acidic residues" evidence="4">
    <location>
        <begin position="37"/>
        <end position="50"/>
    </location>
</feature>
<dbReference type="GO" id="GO:0005737">
    <property type="term" value="C:cytoplasm"/>
    <property type="evidence" value="ECO:0007669"/>
    <property type="project" value="TreeGrafter"/>
</dbReference>
<dbReference type="InterPro" id="IPR051436">
    <property type="entry name" value="Autophagy-related_EPG5"/>
</dbReference>
<feature type="domain" description="Epg5-like TPR" evidence="6">
    <location>
        <begin position="1219"/>
        <end position="1375"/>
    </location>
</feature>
<feature type="domain" description="Epg5-like central TPR repeats" evidence="5">
    <location>
        <begin position="1655"/>
        <end position="2034"/>
    </location>
</feature>
<evidence type="ECO:0000256" key="4">
    <source>
        <dbReference type="SAM" id="MobiDB-lite"/>
    </source>
</evidence>
<evidence type="ECO:0000313" key="8">
    <source>
        <dbReference type="Proteomes" id="UP000215902"/>
    </source>
</evidence>
<dbReference type="PANTHER" id="PTHR31139:SF4">
    <property type="entry name" value="ECTOPIC P GRANULES PROTEIN 5 HOMOLOG"/>
    <property type="match status" value="1"/>
</dbReference>
<evidence type="ECO:0008006" key="9">
    <source>
        <dbReference type="Google" id="ProtNLM"/>
    </source>
</evidence>
<dbReference type="InterPro" id="IPR058750">
    <property type="entry name" value="TPR_Epg5"/>
</dbReference>
<proteinExistence type="inferred from homology"/>
<dbReference type="InterPro" id="IPR059030">
    <property type="entry name" value="TPR_Epg5_mid"/>
</dbReference>
<feature type="compositionally biased region" description="Low complexity" evidence="4">
    <location>
        <begin position="117"/>
        <end position="127"/>
    </location>
</feature>
<feature type="compositionally biased region" description="Low complexity" evidence="4">
    <location>
        <begin position="17"/>
        <end position="32"/>
    </location>
</feature>
<evidence type="ECO:0000259" key="6">
    <source>
        <dbReference type="Pfam" id="PF26573"/>
    </source>
</evidence>
<keyword evidence="8" id="KW-1185">Reference proteome</keyword>
<keyword evidence="3" id="KW-0175">Coiled coil</keyword>
<sequence length="2520" mass="277687">MAEAVRPAKSKKRHQKQQQPQQQKEPQKQHQSLSVDQADDVTDMLPEADDIVQPPLDLAKLVSPQPSHLPEAEAAVTASDDPVVVADSEPSATEESQEEQAQGDAEQSEHPPEDTAQQDQQESHQNQEILAQADPEPEAVQRPPIVAEAEVSPPPAAPATVAEPAAVASPLTEAQLQSLYHNPLLNHLDYEVQQYLNEADTQDSEFHEMLSSYCVACKKLRRSEANIRQLESELRELQDSVWQLSTQTQSVEGKCQDGVKVSTEFRYDVAEFKAEGMKRLSDKLAAARRELENDVPLHGYDTQKWRLLIQCHLHKLVSGLPMLSETPPSAPPVVLPDYPRSDGRAQADEVLRRCRVLFHFARKPILITDQAFQDDVRAWLIELGGALLRCATWREHLYLLCELLRCPPGVGDWGACLVQLPADQLIDSASGNGGSSAVAAADLCLAALQLIVCPVAERARFMAPFEALDSLPAGEQPQHQQQQQQDDSSRWIFVDEEGEAYDNQRDALTELRDTDLLALLSQLPLHSLLRSLFASAGDNSPQVPLPKLLAFVNSFVSIAELGFDSLKQAARYRLVSRWLGHVIRQALVLLSDRFLAESAVNYQPQQWATMSATMERVFLRCVRALLSAGRHGSWQYLTELPLDCLSGQCKLSLINTLLQDCGLIELESRLTALSPSEAIYLLTSLSNVACQCDASVPDQRNLLLSITDEIFNLAFVREHTRDLCGKVGCELLTSIGLRHPLVLREMLDYVDRAKLDMVFGVLETSDPNASKDVLSLFKDLPFQTFVPDKALLTRFLHWLTLYPLKSLRSCIARLVLDGFNWSVDFNNPAVLFLPHETHVEVALILVQASQQLFSNKSFAQQLRSGGINAFPPQSVEERFYLWCVNLMARLRLHLTSLPTLNAHAAAAELRPDRVDPQSALFRGLLKEGLEADNPVAIYAALVMTRLGNNTGELLSSGLTHLTSLCRLKQTRLALEFLSHAAAMLTPTEPATLYSNPTAHSALATLAMCDDAWWNQHRVPGGQRTFPGPNLRLIGSALLGSPAGIEPWLRSLLLQAPACLQNRGVLYLIDRLCCQAVVLDAIAAQQPQQQQPQQQGFDTMLSCIRSACQAFNNGTGSGGGSGGGGGGGFLKSVAGLFSGGRSFLLDGVKAEADRQLVPWLRFGLLLVETREEDDSGIWTALISRLAETQHHQSSASSVSPQTAFQKARSRIAASSSSSGSSSNKLEFNQLAIFRWADFLQDLLREQQASASAPEQQEQPSAATCAVLALACEQFFLRYFARAHQHAGSQGERLFVAANLTSQIKFIRGRLRDIGRQLVAAGQQPLLANHLEAFALWIDEPRLHSESLILAALPPQYLSQRLCTLLLGQAEPWLELLPIDELRTQLESLAHSWLRRADVGDAGMRRLQDRVRRPPRGGGGSNDEPADRIAARLDELANRFKPVAPPSALAAAGSQQLQQLWQDASLMTLPNASILGDKVRLLHYLEERLACLTLGARDFNDRSTKLLNLDLNYTENLPHLYCLVAKEQTFNVACGPALQLSVTSPIKRCSGPARLFLRYQEAAPQPGLSQLLEENRTQARQLCIEALLPPSQKLVAASVYLDWVVASLGEAQAETGVALFYHLTGLVSELTKFYPPTRQLLTGLIECLGQTFIRRWPGQAQPLLEAVLQTPTLVELLAPNFDPLSSGDLFVQMYTRIVPVLKDYGIEVLFALLSKFDVSEWLKTRPGAQERNNLIGAICSGLCTCGPSPAPSLCLIFDLYQVHLSAVLQFEFPLHFHPGLQRIFAASCTGKIPPVAWRLLCNCVAADTADDRELSMSIDQIADVLRWLAALLQRERTARLELYSQWNVYLEHVMSLVASLVRCLGYKVCRSVSRRHLNPAAGADTLWEAVRPVFAPFLEPLESTHSQSQSVGAPFNPGHSEMAGRVLDCLVEIVCQLDREFQHTLGSNCVEQPSGTSAARAPIHEQLLLYYCQRLAAPQFRLPAYVLAAFHSSLAKADWRQLLPGLPAMQVIADFYRTAVSASQQFLAGIVSEIDWSSEALTDHRQMLFHLVLCMTTSQEIIRMPEFARLLDTSARLNWHCVRSDTYESMTTWLATKWDPMCMLRERTSAAYLAVAFLQKSAEFSAPLQPDDRSGLIKQCLCTRMCIQLLCQCLSAGQTALSKEELASKFATAVSNLLTEVESCLVYAALPDDQKFAHGCALCQEVLNLLRNNSPAVQRVCLSSLQDWCENSGSGPLVLPLIRCLTAAPANTASTVRLLETLMTAFVVAIASNESTPQSVLSHLLAVFQLPSSTLEPFLSECVTAESLLTLLLCLHIQLGLSSVANQRRALLARCCDWLRSVKVSVDGEVRYLALLDRCFDALVMHLTPEDDQWLNRQLHQLLPCLLTLSEDKSSAGFLGAIGLGRRSAMSAEFRFTARAAASLVQVKLDGWQGARTQQVVAGLRAARANRAYTGAISEATIDQVLAFVDTFGSPGAARPRLADICRVLRFTTHRAYPSSGLPACKCLLPTESELLPLGGAN</sequence>
<evidence type="ECO:0000256" key="2">
    <source>
        <dbReference type="ARBA" id="ARBA00023006"/>
    </source>
</evidence>
<keyword evidence="2" id="KW-0072">Autophagy</keyword>
<organism evidence="7 8">
    <name type="scientific">Macrostomum lignano</name>
    <dbReference type="NCBI Taxonomy" id="282301"/>
    <lineage>
        <taxon>Eukaryota</taxon>
        <taxon>Metazoa</taxon>
        <taxon>Spiralia</taxon>
        <taxon>Lophotrochozoa</taxon>
        <taxon>Platyhelminthes</taxon>
        <taxon>Rhabditophora</taxon>
        <taxon>Macrostomorpha</taxon>
        <taxon>Macrostomida</taxon>
        <taxon>Macrostomidae</taxon>
        <taxon>Macrostomum</taxon>
    </lineage>
</organism>
<protein>
    <recommendedName>
        <fullName evidence="9">Ectopic P granules protein 5 homolog</fullName>
    </recommendedName>
</protein>
<evidence type="ECO:0000256" key="3">
    <source>
        <dbReference type="SAM" id="Coils"/>
    </source>
</evidence>
<reference evidence="7 8" key="1">
    <citation type="submission" date="2017-06" db="EMBL/GenBank/DDBJ databases">
        <title>A platform for efficient transgenesis in Macrostomum lignano, a flatworm model organism for stem cell research.</title>
        <authorList>
            <person name="Berezikov E."/>
        </authorList>
    </citation>
    <scope>NUCLEOTIDE SEQUENCE [LARGE SCALE GENOMIC DNA]</scope>
    <source>
        <strain evidence="7">DV1</strain>
        <tissue evidence="7">Whole organism</tissue>
    </source>
</reference>
<evidence type="ECO:0000256" key="1">
    <source>
        <dbReference type="ARBA" id="ARBA00010948"/>
    </source>
</evidence>
<comment type="similarity">
    <text evidence="1">Belongs to the EPG5 family.</text>
</comment>
<dbReference type="OrthoDB" id="75419at2759"/>
<dbReference type="GO" id="GO:0097352">
    <property type="term" value="P:autophagosome maturation"/>
    <property type="evidence" value="ECO:0007669"/>
    <property type="project" value="TreeGrafter"/>
</dbReference>
<dbReference type="STRING" id="282301.A0A267EVJ6"/>
<evidence type="ECO:0000313" key="7">
    <source>
        <dbReference type="EMBL" id="PAA65585.1"/>
    </source>
</evidence>